<dbReference type="GO" id="GO:0003677">
    <property type="term" value="F:DNA binding"/>
    <property type="evidence" value="ECO:0007669"/>
    <property type="project" value="InterPro"/>
</dbReference>
<dbReference type="EMBL" id="MHWT01000023">
    <property type="protein sequence ID" value="OHB12055.1"/>
    <property type="molecule type" value="Genomic_DNA"/>
</dbReference>
<dbReference type="PANTHER" id="PTHR34388">
    <property type="entry name" value="DNA POLYMERASE III SUBUNIT DELTA"/>
    <property type="match status" value="1"/>
</dbReference>
<evidence type="ECO:0000256" key="2">
    <source>
        <dbReference type="ARBA" id="ARBA00022695"/>
    </source>
</evidence>
<dbReference type="InterPro" id="IPR027417">
    <property type="entry name" value="P-loop_NTPase"/>
</dbReference>
<proteinExistence type="predicted"/>
<dbReference type="Gene3D" id="3.40.50.300">
    <property type="entry name" value="P-loop containing nucleotide triphosphate hydrolases"/>
    <property type="match status" value="1"/>
</dbReference>
<reference evidence="6 7" key="1">
    <citation type="journal article" date="2016" name="Nat. Commun.">
        <title>Thousands of microbial genomes shed light on interconnected biogeochemical processes in an aquifer system.</title>
        <authorList>
            <person name="Anantharaman K."/>
            <person name="Brown C.T."/>
            <person name="Hug L.A."/>
            <person name="Sharon I."/>
            <person name="Castelle C.J."/>
            <person name="Probst A.J."/>
            <person name="Thomas B.C."/>
            <person name="Singh A."/>
            <person name="Wilkins M.J."/>
            <person name="Karaoz U."/>
            <person name="Brodie E.L."/>
            <person name="Williams K.H."/>
            <person name="Hubbard S.S."/>
            <person name="Banfield J.F."/>
        </authorList>
    </citation>
    <scope>NUCLEOTIDE SEQUENCE [LARGE SCALE GENOMIC DNA]</scope>
</reference>
<organism evidence="6 7">
    <name type="scientific">Candidatus Zambryskibacteria bacterium RIFCSPLOWO2_12_FULL_39_23</name>
    <dbReference type="NCBI Taxonomy" id="1802776"/>
    <lineage>
        <taxon>Bacteria</taxon>
        <taxon>Candidatus Zambryskiibacteriota</taxon>
    </lineage>
</organism>
<evidence type="ECO:0000313" key="7">
    <source>
        <dbReference type="Proteomes" id="UP000176558"/>
    </source>
</evidence>
<dbReference type="GO" id="GO:0003887">
    <property type="term" value="F:DNA-directed DNA polymerase activity"/>
    <property type="evidence" value="ECO:0007669"/>
    <property type="project" value="UniProtKB-KW"/>
</dbReference>
<feature type="domain" description="DNA polymerase III delta subunit-like C-terminal" evidence="5">
    <location>
        <begin position="125"/>
        <end position="234"/>
    </location>
</feature>
<keyword evidence="4" id="KW-0239">DNA-directed DNA polymerase</keyword>
<dbReference type="Pfam" id="PF21694">
    <property type="entry name" value="DNA_pol3_delta_C"/>
    <property type="match status" value="1"/>
</dbReference>
<dbReference type="InterPro" id="IPR005790">
    <property type="entry name" value="DNA_polIII_delta"/>
</dbReference>
<keyword evidence="1" id="KW-0808">Transferase</keyword>
<comment type="caution">
    <text evidence="6">The sequence shown here is derived from an EMBL/GenBank/DDBJ whole genome shotgun (WGS) entry which is preliminary data.</text>
</comment>
<keyword evidence="2" id="KW-0548">Nucleotidyltransferase</keyword>
<evidence type="ECO:0000313" key="6">
    <source>
        <dbReference type="EMBL" id="OHB12055.1"/>
    </source>
</evidence>
<dbReference type="GO" id="GO:0006261">
    <property type="term" value="P:DNA-templated DNA replication"/>
    <property type="evidence" value="ECO:0007669"/>
    <property type="project" value="TreeGrafter"/>
</dbReference>
<dbReference type="Proteomes" id="UP000176558">
    <property type="component" value="Unassembled WGS sequence"/>
</dbReference>
<accession>A0A1G2URM4</accession>
<sequence length="237" mass="27524">MLYLIYGTDTHKSRKKLHELLEQAKKRRPNAELFKINNENWNSAKFEELLVSQGLFEQKYTVVLDNLFEKKDSKDFILDKIKEMAESEQVFLMLEGAVDSTNLKKIKKYAKQVQEFKKAEKVKSESNIFSITDGLTERNKKNLWVDFISFLLKGVGLEEIHGIFFWQVKNMLLASLEGSQKETGLSPFVYKNALKGARNYKTEELKNMSSELVDMTHKVRTGKGELGVMLEKWVLSR</sequence>
<dbReference type="PANTHER" id="PTHR34388:SF1">
    <property type="entry name" value="DNA POLYMERASE III SUBUNIT DELTA"/>
    <property type="match status" value="1"/>
</dbReference>
<dbReference type="AlphaFoldDB" id="A0A1G2URM4"/>
<dbReference type="Gene3D" id="1.20.272.10">
    <property type="match status" value="1"/>
</dbReference>
<name>A0A1G2URM4_9BACT</name>
<evidence type="ECO:0000256" key="3">
    <source>
        <dbReference type="ARBA" id="ARBA00022705"/>
    </source>
</evidence>
<evidence type="ECO:0000256" key="4">
    <source>
        <dbReference type="ARBA" id="ARBA00022932"/>
    </source>
</evidence>
<dbReference type="GO" id="GO:0009360">
    <property type="term" value="C:DNA polymerase III complex"/>
    <property type="evidence" value="ECO:0007669"/>
    <property type="project" value="TreeGrafter"/>
</dbReference>
<keyword evidence="3" id="KW-0235">DNA replication</keyword>
<dbReference type="InterPro" id="IPR048466">
    <property type="entry name" value="DNA_pol3_delta-like_C"/>
</dbReference>
<gene>
    <name evidence="6" type="ORF">A3G99_03085</name>
</gene>
<protein>
    <recommendedName>
        <fullName evidence="5">DNA polymerase III delta subunit-like C-terminal domain-containing protein</fullName>
    </recommendedName>
</protein>
<evidence type="ECO:0000256" key="1">
    <source>
        <dbReference type="ARBA" id="ARBA00022679"/>
    </source>
</evidence>
<evidence type="ECO:0000259" key="5">
    <source>
        <dbReference type="Pfam" id="PF21694"/>
    </source>
</evidence>